<evidence type="ECO:0000313" key="3">
    <source>
        <dbReference type="Proteomes" id="UP000028302"/>
    </source>
</evidence>
<dbReference type="PANTHER" id="PTHR33164:SF104">
    <property type="entry name" value="TRANSCRIPTIONAL REGULATORY PROTEIN"/>
    <property type="match status" value="1"/>
</dbReference>
<dbReference type="eggNOG" id="COG1846">
    <property type="taxonomic scope" value="Bacteria"/>
</dbReference>
<dbReference type="InterPro" id="IPR000835">
    <property type="entry name" value="HTH_MarR-typ"/>
</dbReference>
<keyword evidence="3" id="KW-1185">Reference proteome</keyword>
<dbReference type="InterPro" id="IPR039422">
    <property type="entry name" value="MarR/SlyA-like"/>
</dbReference>
<dbReference type="SUPFAM" id="SSF46785">
    <property type="entry name" value="Winged helix' DNA-binding domain"/>
    <property type="match status" value="1"/>
</dbReference>
<dbReference type="GO" id="GO:0003700">
    <property type="term" value="F:DNA-binding transcription factor activity"/>
    <property type="evidence" value="ECO:0007669"/>
    <property type="project" value="InterPro"/>
</dbReference>
<dbReference type="PANTHER" id="PTHR33164">
    <property type="entry name" value="TRANSCRIPTIONAL REGULATOR, MARR FAMILY"/>
    <property type="match status" value="1"/>
</dbReference>
<dbReference type="Proteomes" id="UP000028302">
    <property type="component" value="Unassembled WGS sequence"/>
</dbReference>
<evidence type="ECO:0000259" key="1">
    <source>
        <dbReference type="PROSITE" id="PS50995"/>
    </source>
</evidence>
<dbReference type="OrthoDB" id="6196575at2"/>
<dbReference type="InterPro" id="IPR036388">
    <property type="entry name" value="WH-like_DNA-bd_sf"/>
</dbReference>
<feature type="domain" description="HTH marR-type" evidence="1">
    <location>
        <begin position="8"/>
        <end position="138"/>
    </location>
</feature>
<proteinExistence type="predicted"/>
<protein>
    <submittedName>
        <fullName evidence="2">Transcriptional regulator</fullName>
    </submittedName>
</protein>
<reference evidence="2 3" key="1">
    <citation type="submission" date="2013-03" db="EMBL/GenBank/DDBJ databases">
        <title>Salinisphaera hydrothermalis C41B8 Genome Sequencing.</title>
        <authorList>
            <person name="Li C."/>
            <person name="Lai Q."/>
            <person name="Shao Z."/>
        </authorList>
    </citation>
    <scope>NUCLEOTIDE SEQUENCE [LARGE SCALE GENOMIC DNA]</scope>
    <source>
        <strain evidence="2 3">C41B8</strain>
    </source>
</reference>
<dbReference type="GO" id="GO:0006950">
    <property type="term" value="P:response to stress"/>
    <property type="evidence" value="ECO:0007669"/>
    <property type="project" value="TreeGrafter"/>
</dbReference>
<accession>A0A084IG63</accession>
<dbReference type="Gene3D" id="1.10.10.10">
    <property type="entry name" value="Winged helix-like DNA-binding domain superfamily/Winged helix DNA-binding domain"/>
    <property type="match status" value="1"/>
</dbReference>
<evidence type="ECO:0000313" key="2">
    <source>
        <dbReference type="EMBL" id="KEZ75697.1"/>
    </source>
</evidence>
<dbReference type="EMBL" id="APNK01000062">
    <property type="protein sequence ID" value="KEZ75697.1"/>
    <property type="molecule type" value="Genomic_DNA"/>
</dbReference>
<sequence>MTERSPTGETLHRLLHAYKRAMRDGYAEAGIERTVGEIRVLKGIARNRHGTAQHIADRMRQDKGRIARLIKRLVADGLVVRQPHPDDSRSQQLELTAAGRDLADRIAAVEARAGTRMAGGLSEADLARFTELAEAMIANLEHSQDNAS</sequence>
<dbReference type="InterPro" id="IPR036390">
    <property type="entry name" value="WH_DNA-bd_sf"/>
</dbReference>
<dbReference type="AlphaFoldDB" id="A0A084IG63"/>
<name>A0A084IG63_SALHC</name>
<dbReference type="SMART" id="SM00347">
    <property type="entry name" value="HTH_MARR"/>
    <property type="match status" value="1"/>
</dbReference>
<organism evidence="2 3">
    <name type="scientific">Salinisphaera hydrothermalis (strain C41B8)</name>
    <dbReference type="NCBI Taxonomy" id="1304275"/>
    <lineage>
        <taxon>Bacteria</taxon>
        <taxon>Pseudomonadati</taxon>
        <taxon>Pseudomonadota</taxon>
        <taxon>Gammaproteobacteria</taxon>
        <taxon>Salinisphaerales</taxon>
        <taxon>Salinisphaeraceae</taxon>
        <taxon>Salinisphaera</taxon>
    </lineage>
</organism>
<dbReference type="STRING" id="1304275.C41B8_18707"/>
<dbReference type="RefSeq" id="WP_037341780.1">
    <property type="nucleotide sequence ID" value="NZ_APNK01000062.1"/>
</dbReference>
<dbReference type="PROSITE" id="PS50995">
    <property type="entry name" value="HTH_MARR_2"/>
    <property type="match status" value="1"/>
</dbReference>
<gene>
    <name evidence="2" type="ORF">C41B8_18707</name>
</gene>
<comment type="caution">
    <text evidence="2">The sequence shown here is derived from an EMBL/GenBank/DDBJ whole genome shotgun (WGS) entry which is preliminary data.</text>
</comment>
<dbReference type="Pfam" id="PF12802">
    <property type="entry name" value="MarR_2"/>
    <property type="match status" value="1"/>
</dbReference>